<accession>A0ACD3A105</accession>
<reference evidence="1 2" key="1">
    <citation type="journal article" date="2019" name="Nat. Ecol. Evol.">
        <title>Megaphylogeny resolves global patterns of mushroom evolution.</title>
        <authorList>
            <person name="Varga T."/>
            <person name="Krizsan K."/>
            <person name="Foldi C."/>
            <person name="Dima B."/>
            <person name="Sanchez-Garcia M."/>
            <person name="Sanchez-Ramirez S."/>
            <person name="Szollosi G.J."/>
            <person name="Szarkandi J.G."/>
            <person name="Papp V."/>
            <person name="Albert L."/>
            <person name="Andreopoulos W."/>
            <person name="Angelini C."/>
            <person name="Antonin V."/>
            <person name="Barry K.W."/>
            <person name="Bougher N.L."/>
            <person name="Buchanan P."/>
            <person name="Buyck B."/>
            <person name="Bense V."/>
            <person name="Catcheside P."/>
            <person name="Chovatia M."/>
            <person name="Cooper J."/>
            <person name="Damon W."/>
            <person name="Desjardin D."/>
            <person name="Finy P."/>
            <person name="Geml J."/>
            <person name="Haridas S."/>
            <person name="Hughes K."/>
            <person name="Justo A."/>
            <person name="Karasinski D."/>
            <person name="Kautmanova I."/>
            <person name="Kiss B."/>
            <person name="Kocsube S."/>
            <person name="Kotiranta H."/>
            <person name="LaButti K.M."/>
            <person name="Lechner B.E."/>
            <person name="Liimatainen K."/>
            <person name="Lipzen A."/>
            <person name="Lukacs Z."/>
            <person name="Mihaltcheva S."/>
            <person name="Morgado L.N."/>
            <person name="Niskanen T."/>
            <person name="Noordeloos M.E."/>
            <person name="Ohm R.A."/>
            <person name="Ortiz-Santana B."/>
            <person name="Ovrebo C."/>
            <person name="Racz N."/>
            <person name="Riley R."/>
            <person name="Savchenko A."/>
            <person name="Shiryaev A."/>
            <person name="Soop K."/>
            <person name="Spirin V."/>
            <person name="Szebenyi C."/>
            <person name="Tomsovsky M."/>
            <person name="Tulloss R.E."/>
            <person name="Uehling J."/>
            <person name="Grigoriev I.V."/>
            <person name="Vagvolgyi C."/>
            <person name="Papp T."/>
            <person name="Martin F.M."/>
            <person name="Miettinen O."/>
            <person name="Hibbett D.S."/>
            <person name="Nagy L.G."/>
        </authorList>
    </citation>
    <scope>NUCLEOTIDE SEQUENCE [LARGE SCALE GENOMIC DNA]</scope>
    <source>
        <strain evidence="1 2">NL-1719</strain>
    </source>
</reference>
<proteinExistence type="predicted"/>
<gene>
    <name evidence="1" type="ORF">BDN72DRAFT_615674</name>
</gene>
<organism evidence="1 2">
    <name type="scientific">Pluteus cervinus</name>
    <dbReference type="NCBI Taxonomy" id="181527"/>
    <lineage>
        <taxon>Eukaryota</taxon>
        <taxon>Fungi</taxon>
        <taxon>Dikarya</taxon>
        <taxon>Basidiomycota</taxon>
        <taxon>Agaricomycotina</taxon>
        <taxon>Agaricomycetes</taxon>
        <taxon>Agaricomycetidae</taxon>
        <taxon>Agaricales</taxon>
        <taxon>Pluteineae</taxon>
        <taxon>Pluteaceae</taxon>
        <taxon>Pluteus</taxon>
    </lineage>
</organism>
<name>A0ACD3A105_9AGAR</name>
<sequence length="135" mass="15816">MFPLLNMVTSPSPANRKRDKRDKKKRHEKTRRRRETVRKKIRKRSGYEKRKKRAQNGAERSKTNPETENERESSLVEETEPQSIDEQPTNQRDIALKTSKPPTKRNRSKTSRSTPNQPRSSNVARNLTEMSCSVI</sequence>
<dbReference type="Proteomes" id="UP000308600">
    <property type="component" value="Unassembled WGS sequence"/>
</dbReference>
<evidence type="ECO:0000313" key="2">
    <source>
        <dbReference type="Proteomes" id="UP000308600"/>
    </source>
</evidence>
<keyword evidence="2" id="KW-1185">Reference proteome</keyword>
<dbReference type="EMBL" id="ML208994">
    <property type="protein sequence ID" value="TFK59380.1"/>
    <property type="molecule type" value="Genomic_DNA"/>
</dbReference>
<protein>
    <submittedName>
        <fullName evidence="1">Uncharacterized protein</fullName>
    </submittedName>
</protein>
<evidence type="ECO:0000313" key="1">
    <source>
        <dbReference type="EMBL" id="TFK59380.1"/>
    </source>
</evidence>